<dbReference type="AlphaFoldDB" id="A0A5B7E7G8"/>
<evidence type="ECO:0000313" key="1">
    <source>
        <dbReference type="EMBL" id="MPC29982.1"/>
    </source>
</evidence>
<protein>
    <submittedName>
        <fullName evidence="1">Uncharacterized protein</fullName>
    </submittedName>
</protein>
<proteinExistence type="predicted"/>
<sequence>MRRFRVGVPGTRGVCCGLGGNLSAWRRCRRGGPAYPVCQVWTGGCLRGASRGGGGDGSEVRWEFSQCGGAAGPHCAVDSCLPARPALLTRAPAATCRVLPVPRLLLLLLLPPHSKYSYSANECRRCSEAVITLLTGTRPTFHLAENSERGRWSRVSGIVLACTLICRTLDQIEALRPQRLRWVAAETWDGGDLNLTGVSQYSLGLLTK</sequence>
<keyword evidence="2" id="KW-1185">Reference proteome</keyword>
<comment type="caution">
    <text evidence="1">The sequence shown here is derived from an EMBL/GenBank/DDBJ whole genome shotgun (WGS) entry which is preliminary data.</text>
</comment>
<dbReference type="EMBL" id="VSRR010002170">
    <property type="protein sequence ID" value="MPC29982.1"/>
    <property type="molecule type" value="Genomic_DNA"/>
</dbReference>
<accession>A0A5B7E7G8</accession>
<gene>
    <name evidence="1" type="ORF">E2C01_023236</name>
</gene>
<name>A0A5B7E7G8_PORTR</name>
<dbReference type="Proteomes" id="UP000324222">
    <property type="component" value="Unassembled WGS sequence"/>
</dbReference>
<evidence type="ECO:0000313" key="2">
    <source>
        <dbReference type="Proteomes" id="UP000324222"/>
    </source>
</evidence>
<organism evidence="1 2">
    <name type="scientific">Portunus trituberculatus</name>
    <name type="common">Swimming crab</name>
    <name type="synonym">Neptunus trituberculatus</name>
    <dbReference type="NCBI Taxonomy" id="210409"/>
    <lineage>
        <taxon>Eukaryota</taxon>
        <taxon>Metazoa</taxon>
        <taxon>Ecdysozoa</taxon>
        <taxon>Arthropoda</taxon>
        <taxon>Crustacea</taxon>
        <taxon>Multicrustacea</taxon>
        <taxon>Malacostraca</taxon>
        <taxon>Eumalacostraca</taxon>
        <taxon>Eucarida</taxon>
        <taxon>Decapoda</taxon>
        <taxon>Pleocyemata</taxon>
        <taxon>Brachyura</taxon>
        <taxon>Eubrachyura</taxon>
        <taxon>Portunoidea</taxon>
        <taxon>Portunidae</taxon>
        <taxon>Portuninae</taxon>
        <taxon>Portunus</taxon>
    </lineage>
</organism>
<reference evidence="1 2" key="1">
    <citation type="submission" date="2019-05" db="EMBL/GenBank/DDBJ databases">
        <title>Another draft genome of Portunus trituberculatus and its Hox gene families provides insights of decapod evolution.</title>
        <authorList>
            <person name="Jeong J.-H."/>
            <person name="Song I."/>
            <person name="Kim S."/>
            <person name="Choi T."/>
            <person name="Kim D."/>
            <person name="Ryu S."/>
            <person name="Kim W."/>
        </authorList>
    </citation>
    <scope>NUCLEOTIDE SEQUENCE [LARGE SCALE GENOMIC DNA]</scope>
    <source>
        <tissue evidence="1">Muscle</tissue>
    </source>
</reference>